<evidence type="ECO:0000256" key="2">
    <source>
        <dbReference type="ARBA" id="ARBA00022664"/>
    </source>
</evidence>
<dbReference type="GO" id="GO:0008380">
    <property type="term" value="P:RNA splicing"/>
    <property type="evidence" value="ECO:0007669"/>
    <property type="project" value="UniProtKB-KW"/>
</dbReference>
<dbReference type="PANTHER" id="PTHR44006:SF1">
    <property type="entry name" value="U5 SMALL NUCLEAR RIBONUCLEOPROTEIN 40 KDA PROTEIN"/>
    <property type="match status" value="1"/>
</dbReference>
<dbReference type="OrthoDB" id="1068471at2759"/>
<dbReference type="PRINTS" id="PR00320">
    <property type="entry name" value="GPROTEINBRPT"/>
</dbReference>
<dbReference type="InParanoid" id="A0A448YSH3"/>
<dbReference type="GO" id="GO:0003723">
    <property type="term" value="F:RNA binding"/>
    <property type="evidence" value="ECO:0007669"/>
    <property type="project" value="TreeGrafter"/>
</dbReference>
<dbReference type="InterPro" id="IPR001680">
    <property type="entry name" value="WD40_rpt"/>
</dbReference>
<dbReference type="Proteomes" id="UP000290900">
    <property type="component" value="Unassembled WGS sequence"/>
</dbReference>
<proteinExistence type="predicted"/>
<dbReference type="InterPro" id="IPR020472">
    <property type="entry name" value="WD40_PAC1"/>
</dbReference>
<dbReference type="PROSITE" id="PS00678">
    <property type="entry name" value="WD_REPEATS_1"/>
    <property type="match status" value="2"/>
</dbReference>
<sequence>MSLVVRNGKTGHKRTKLSTVRLTCSTGDPVYTVKFNSDGSLLASGGEDRNLTIWDVNSITPEDTEDPSGNGSEIVRPSTVEYKYQPLIHKSAVTWIEWSKISRSLVFTSSADGTAGLIDLTRGQKIKTFHHSGCVNQVAVSKRDMVVTCSDDGKVKTWDVRSKFPTTEITTDYPVLTCCSDADERGLFFSGIDPSVHCYDPRDTKKPLWSELNHSNNVTSLSLSPDSAEYLLSKSVDGTIKYFDSRFTVANTSHRRRARPYVFDGATSTQEDWLIRSQIIKDPNGKLRVVSGSNDGFVYMWDFASRKLVARMEGHTGSSFDIDYNQGRLASCSIDGSLIVREIN</sequence>
<evidence type="ECO:0000256" key="3">
    <source>
        <dbReference type="ARBA" id="ARBA00022737"/>
    </source>
</evidence>
<evidence type="ECO:0000313" key="6">
    <source>
        <dbReference type="EMBL" id="VEU23853.1"/>
    </source>
</evidence>
<feature type="repeat" description="WD" evidence="5">
    <location>
        <begin position="128"/>
        <end position="162"/>
    </location>
</feature>
<organism evidence="6 7">
    <name type="scientific">Brettanomyces naardenensis</name>
    <name type="common">Yeast</name>
    <dbReference type="NCBI Taxonomy" id="13370"/>
    <lineage>
        <taxon>Eukaryota</taxon>
        <taxon>Fungi</taxon>
        <taxon>Dikarya</taxon>
        <taxon>Ascomycota</taxon>
        <taxon>Saccharomycotina</taxon>
        <taxon>Pichiomycetes</taxon>
        <taxon>Pichiales</taxon>
        <taxon>Pichiaceae</taxon>
        <taxon>Brettanomyces</taxon>
    </lineage>
</organism>
<dbReference type="InterPro" id="IPR036322">
    <property type="entry name" value="WD40_repeat_dom_sf"/>
</dbReference>
<evidence type="ECO:0000256" key="1">
    <source>
        <dbReference type="ARBA" id="ARBA00022574"/>
    </source>
</evidence>
<feature type="repeat" description="WD" evidence="5">
    <location>
        <begin position="30"/>
        <end position="64"/>
    </location>
</feature>
<feature type="repeat" description="WD" evidence="5">
    <location>
        <begin position="211"/>
        <end position="244"/>
    </location>
</feature>
<dbReference type="SMART" id="SM00320">
    <property type="entry name" value="WD40"/>
    <property type="match status" value="7"/>
</dbReference>
<dbReference type="InterPro" id="IPR015943">
    <property type="entry name" value="WD40/YVTN_repeat-like_dom_sf"/>
</dbReference>
<dbReference type="GO" id="GO:0071013">
    <property type="term" value="C:catalytic step 2 spliceosome"/>
    <property type="evidence" value="ECO:0007669"/>
    <property type="project" value="TreeGrafter"/>
</dbReference>
<accession>A0A448YSH3</accession>
<dbReference type="Pfam" id="PF00400">
    <property type="entry name" value="WD40"/>
    <property type="match status" value="4"/>
</dbReference>
<dbReference type="AlphaFoldDB" id="A0A448YSH3"/>
<keyword evidence="7" id="KW-1185">Reference proteome</keyword>
<dbReference type="GO" id="GO:0006397">
    <property type="term" value="P:mRNA processing"/>
    <property type="evidence" value="ECO:0007669"/>
    <property type="project" value="UniProtKB-KW"/>
</dbReference>
<keyword evidence="1 5" id="KW-0853">WD repeat</keyword>
<dbReference type="EMBL" id="CAACVR010000056">
    <property type="protein sequence ID" value="VEU23853.1"/>
    <property type="molecule type" value="Genomic_DNA"/>
</dbReference>
<feature type="repeat" description="WD" evidence="5">
    <location>
        <begin position="289"/>
        <end position="311"/>
    </location>
</feature>
<name>A0A448YSH3_BRENA</name>
<dbReference type="Gene3D" id="2.130.10.10">
    <property type="entry name" value="YVTN repeat-like/Quinoprotein amine dehydrogenase"/>
    <property type="match status" value="3"/>
</dbReference>
<reference evidence="6 7" key="1">
    <citation type="submission" date="2018-12" db="EMBL/GenBank/DDBJ databases">
        <authorList>
            <person name="Tiukova I."/>
            <person name="Dainat J."/>
        </authorList>
    </citation>
    <scope>NUCLEOTIDE SEQUENCE [LARGE SCALE GENOMIC DNA]</scope>
</reference>
<gene>
    <name evidence="6" type="ORF">BRENAR_LOCUS4582</name>
</gene>
<dbReference type="SUPFAM" id="SSF50978">
    <property type="entry name" value="WD40 repeat-like"/>
    <property type="match status" value="1"/>
</dbReference>
<evidence type="ECO:0000256" key="4">
    <source>
        <dbReference type="ARBA" id="ARBA00023187"/>
    </source>
</evidence>
<dbReference type="PROSITE" id="PS50294">
    <property type="entry name" value="WD_REPEATS_REGION"/>
    <property type="match status" value="1"/>
</dbReference>
<dbReference type="PANTHER" id="PTHR44006">
    <property type="entry name" value="U5 SMALL NUCLEAR RIBONUCLEOPROTEIN 40 KDA PROTEIN"/>
    <property type="match status" value="1"/>
</dbReference>
<keyword evidence="2" id="KW-0507">mRNA processing</keyword>
<dbReference type="PROSITE" id="PS50082">
    <property type="entry name" value="WD_REPEATS_2"/>
    <property type="match status" value="4"/>
</dbReference>
<dbReference type="InterPro" id="IPR052234">
    <property type="entry name" value="U5_snRNP_Component"/>
</dbReference>
<evidence type="ECO:0000256" key="5">
    <source>
        <dbReference type="PROSITE-ProRule" id="PRU00221"/>
    </source>
</evidence>
<dbReference type="InterPro" id="IPR019775">
    <property type="entry name" value="WD40_repeat_CS"/>
</dbReference>
<keyword evidence="4" id="KW-0508">mRNA splicing</keyword>
<protein>
    <submittedName>
        <fullName evidence="6">DEKNAAC104806</fullName>
    </submittedName>
</protein>
<keyword evidence="3" id="KW-0677">Repeat</keyword>
<dbReference type="STRING" id="13370.A0A448YSH3"/>
<evidence type="ECO:0000313" key="7">
    <source>
        <dbReference type="Proteomes" id="UP000290900"/>
    </source>
</evidence>